<feature type="transmembrane region" description="Helical" evidence="1">
    <location>
        <begin position="234"/>
        <end position="255"/>
    </location>
</feature>
<reference evidence="3 6" key="3">
    <citation type="submission" date="2019-06" db="EMBL/GenBank/DDBJ databases">
        <title>Whole genome shotgun sequence of Brevibacillus reuszeri NBRC 15719.</title>
        <authorList>
            <person name="Hosoyama A."/>
            <person name="Uohara A."/>
            <person name="Ohji S."/>
            <person name="Ichikawa N."/>
        </authorList>
    </citation>
    <scope>NUCLEOTIDE SEQUENCE [LARGE SCALE GENOMIC DNA]</scope>
    <source>
        <strain evidence="3 6">NBRC 15719</strain>
    </source>
</reference>
<dbReference type="RefSeq" id="WP_049738686.1">
    <property type="nucleotide sequence ID" value="NZ_BJON01000015.1"/>
</dbReference>
<feature type="transmembrane region" description="Helical" evidence="1">
    <location>
        <begin position="7"/>
        <end position="26"/>
    </location>
</feature>
<evidence type="ECO:0000313" key="5">
    <source>
        <dbReference type="Proteomes" id="UP000036834"/>
    </source>
</evidence>
<reference evidence="5" key="1">
    <citation type="submission" date="2015-07" db="EMBL/GenBank/DDBJ databases">
        <title>Genome sequencing project for genomic taxonomy and phylogenomics of Bacillus-like bacteria.</title>
        <authorList>
            <person name="Liu B."/>
            <person name="Wang J."/>
            <person name="Zhu Y."/>
            <person name="Liu G."/>
            <person name="Chen Q."/>
            <person name="Chen Z."/>
            <person name="Lan J."/>
            <person name="Che J."/>
            <person name="Ge C."/>
            <person name="Shi H."/>
            <person name="Pan Z."/>
            <person name="Liu X."/>
        </authorList>
    </citation>
    <scope>NUCLEOTIDE SEQUENCE [LARGE SCALE GENOMIC DNA]</scope>
    <source>
        <strain evidence="5">DSM 9887</strain>
    </source>
</reference>
<dbReference type="STRING" id="54915.ADS79_12355"/>
<gene>
    <name evidence="4" type="ORF">ADS79_12355</name>
    <name evidence="3" type="ORF">BRE01_40380</name>
</gene>
<evidence type="ECO:0000313" key="3">
    <source>
        <dbReference type="EMBL" id="GED70336.1"/>
    </source>
</evidence>
<reference evidence="4" key="2">
    <citation type="submission" date="2015-07" db="EMBL/GenBank/DDBJ databases">
        <title>MeaNS - Measles Nucleotide Surveillance Program.</title>
        <authorList>
            <person name="Tran T."/>
            <person name="Druce J."/>
        </authorList>
    </citation>
    <scope>NUCLEOTIDE SEQUENCE</scope>
    <source>
        <strain evidence="4">DSM 9887</strain>
    </source>
</reference>
<sequence>MDNLRTYRVGIGIAVVFLLIVGWFAVKPAATNYPPYFAASAQPDGIKAILMLLEEKGGSVREWRQPMRFLPNREAQLLLSVEPRGMLPSEVEDIISWIEQGNHLILFEKSPQEWEDIPFFTKEIEDTNSKERNIRGALLGEGSSGLAQAGVRLIEDESMETLLYDDQGILAGRIQMGKGSMTLFLVPDWMTNAQIQKWSHFEAIWPYIQGDWSVVWVDEYHHGLQEKPGLLAIYPGWLVASCIQLAAALLLLVWWQGKRFGPVYTLREWTVRRGDETLLAIARWYEQRGLARDALLHREAYLRQLIHDRWGVHQRADRAEIVRVAKNRWNESEVNKLDHSLQQLEQTRAGERYTTKKLLADSQLLDELCKRLEKE</sequence>
<dbReference type="Pfam" id="PF14258">
    <property type="entry name" value="DUF4350"/>
    <property type="match status" value="1"/>
</dbReference>
<evidence type="ECO:0000259" key="2">
    <source>
        <dbReference type="Pfam" id="PF14258"/>
    </source>
</evidence>
<keyword evidence="1" id="KW-1133">Transmembrane helix</keyword>
<keyword evidence="6" id="KW-1185">Reference proteome</keyword>
<dbReference type="InterPro" id="IPR025646">
    <property type="entry name" value="DUF4350"/>
</dbReference>
<evidence type="ECO:0000256" key="1">
    <source>
        <dbReference type="SAM" id="Phobius"/>
    </source>
</evidence>
<evidence type="ECO:0000313" key="6">
    <source>
        <dbReference type="Proteomes" id="UP000319578"/>
    </source>
</evidence>
<keyword evidence="1" id="KW-0472">Membrane</keyword>
<comment type="caution">
    <text evidence="4">The sequence shown here is derived from an EMBL/GenBank/DDBJ whole genome shotgun (WGS) entry which is preliminary data.</text>
</comment>
<protein>
    <recommendedName>
        <fullName evidence="2">DUF4350 domain-containing protein</fullName>
    </recommendedName>
</protein>
<dbReference type="AlphaFoldDB" id="A0A0K9YVF6"/>
<feature type="domain" description="DUF4350" evidence="2">
    <location>
        <begin position="39"/>
        <end position="207"/>
    </location>
</feature>
<organism evidence="4 5">
    <name type="scientific">Brevibacillus reuszeri</name>
    <dbReference type="NCBI Taxonomy" id="54915"/>
    <lineage>
        <taxon>Bacteria</taxon>
        <taxon>Bacillati</taxon>
        <taxon>Bacillota</taxon>
        <taxon>Bacilli</taxon>
        <taxon>Bacillales</taxon>
        <taxon>Paenibacillaceae</taxon>
        <taxon>Brevibacillus</taxon>
    </lineage>
</organism>
<proteinExistence type="predicted"/>
<keyword evidence="1" id="KW-0812">Transmembrane</keyword>
<dbReference type="EMBL" id="LGIQ01000007">
    <property type="protein sequence ID" value="KNB72637.1"/>
    <property type="molecule type" value="Genomic_DNA"/>
</dbReference>
<dbReference type="Proteomes" id="UP000036834">
    <property type="component" value="Unassembled WGS sequence"/>
</dbReference>
<accession>A0A0K9YVF6</accession>
<dbReference type="EMBL" id="BJON01000015">
    <property type="protein sequence ID" value="GED70336.1"/>
    <property type="molecule type" value="Genomic_DNA"/>
</dbReference>
<dbReference type="Proteomes" id="UP000319578">
    <property type="component" value="Unassembled WGS sequence"/>
</dbReference>
<evidence type="ECO:0000313" key="4">
    <source>
        <dbReference type="EMBL" id="KNB72637.1"/>
    </source>
</evidence>
<dbReference type="PATRIC" id="fig|54915.3.peg.1449"/>
<dbReference type="OrthoDB" id="2935725at2"/>
<name>A0A0K9YVF6_9BACL</name>